<dbReference type="SUPFAM" id="SSF53850">
    <property type="entry name" value="Periplasmic binding protein-like II"/>
    <property type="match status" value="1"/>
</dbReference>
<name>A0A2A5WZG1_9GAMM</name>
<feature type="region of interest" description="Disordered" evidence="5">
    <location>
        <begin position="246"/>
        <end position="266"/>
    </location>
</feature>
<dbReference type="PANTHER" id="PTHR30632">
    <property type="entry name" value="MOLYBDATE-BINDING PERIPLASMIC PROTEIN"/>
    <property type="match status" value="1"/>
</dbReference>
<protein>
    <submittedName>
        <fullName evidence="7">Molybdate ABC transporter substrate-binding protein</fullName>
    </submittedName>
</protein>
<dbReference type="InterPro" id="IPR050682">
    <property type="entry name" value="ModA/WtpA"/>
</dbReference>
<feature type="binding site" evidence="4">
    <location>
        <position position="162"/>
    </location>
    <ligand>
        <name>molybdate</name>
        <dbReference type="ChEBI" id="CHEBI:36264"/>
    </ligand>
</feature>
<comment type="similarity">
    <text evidence="1">Belongs to the bacterial solute-binding protein ModA family.</text>
</comment>
<dbReference type="NCBIfam" id="TIGR01256">
    <property type="entry name" value="modA"/>
    <property type="match status" value="1"/>
</dbReference>
<dbReference type="PANTHER" id="PTHR30632:SF14">
    <property type="entry name" value="TUNGSTATE_MOLYBDATE_CHROMATE-BINDING PROTEIN MODA"/>
    <property type="match status" value="1"/>
</dbReference>
<dbReference type="Proteomes" id="UP000219327">
    <property type="component" value="Unassembled WGS sequence"/>
</dbReference>
<evidence type="ECO:0000313" key="8">
    <source>
        <dbReference type="Proteomes" id="UP000219327"/>
    </source>
</evidence>
<proteinExistence type="inferred from homology"/>
<dbReference type="AlphaFoldDB" id="A0A2A5WZG1"/>
<keyword evidence="3 6" id="KW-0732">Signal</keyword>
<evidence type="ECO:0000256" key="2">
    <source>
        <dbReference type="ARBA" id="ARBA00022723"/>
    </source>
</evidence>
<dbReference type="PIRSF" id="PIRSF004846">
    <property type="entry name" value="ModA"/>
    <property type="match status" value="1"/>
</dbReference>
<accession>A0A2A5WZG1</accession>
<evidence type="ECO:0000256" key="6">
    <source>
        <dbReference type="SAM" id="SignalP"/>
    </source>
</evidence>
<dbReference type="InterPro" id="IPR044084">
    <property type="entry name" value="AvModA-like_subst-bd"/>
</dbReference>
<dbReference type="Pfam" id="PF13531">
    <property type="entry name" value="SBP_bac_11"/>
    <property type="match status" value="1"/>
</dbReference>
<evidence type="ECO:0000256" key="4">
    <source>
        <dbReference type="PIRSR" id="PIRSR004846-1"/>
    </source>
</evidence>
<keyword evidence="2 4" id="KW-0479">Metal-binding</keyword>
<dbReference type="EMBL" id="NTKD01000003">
    <property type="protein sequence ID" value="PDH41663.1"/>
    <property type="molecule type" value="Genomic_DNA"/>
</dbReference>
<sequence length="266" mass="29108">MKMLSMSLLTVFLSSSACAEVVRVAVASNFRGPMVEIAKRFESESPHELVISYGASGKLFAQIVNGAPFDVFLSADKIKPQRLIDLNLAESNSRITYAFGRLVLWSPLSSDRSFRDMLRETDGRIAMANPRLAPYGQAARETLATLSLTEQTRGRWVLGENIAQTFHFVHSGNAQMGFVAKSQLKDAEGLRGTTWAVEPNLHSPIAQDAVVLGPAAESVAARSFIQLLHSEPILELIRRHGYATTIPEPGMGSDQSQTHLEALDIE</sequence>
<feature type="binding site" evidence="4">
    <location>
        <position position="56"/>
    </location>
    <ligand>
        <name>molybdate</name>
        <dbReference type="ChEBI" id="CHEBI:36264"/>
    </ligand>
</feature>
<feature type="chain" id="PRO_5012156150" evidence="6">
    <location>
        <begin position="20"/>
        <end position="266"/>
    </location>
</feature>
<comment type="caution">
    <text evidence="7">The sequence shown here is derived from an EMBL/GenBank/DDBJ whole genome shotgun (WGS) entry which is preliminary data.</text>
</comment>
<evidence type="ECO:0000313" key="7">
    <source>
        <dbReference type="EMBL" id="PDH41663.1"/>
    </source>
</evidence>
<dbReference type="CDD" id="cd13539">
    <property type="entry name" value="PBP2_AvModA"/>
    <property type="match status" value="1"/>
</dbReference>
<evidence type="ECO:0000256" key="5">
    <source>
        <dbReference type="SAM" id="MobiDB-lite"/>
    </source>
</evidence>
<dbReference type="InterPro" id="IPR005950">
    <property type="entry name" value="ModA"/>
</dbReference>
<reference evidence="7 8" key="1">
    <citation type="submission" date="2017-08" db="EMBL/GenBank/DDBJ databases">
        <title>Fine stratification of microbial communities through a metagenomic profile of the photic zone.</title>
        <authorList>
            <person name="Haro-Moreno J.M."/>
            <person name="Lopez-Perez M."/>
            <person name="De La Torre J."/>
            <person name="Picazo A."/>
            <person name="Camacho A."/>
            <person name="Rodriguez-Valera F."/>
        </authorList>
    </citation>
    <scope>NUCLEOTIDE SEQUENCE [LARGE SCALE GENOMIC DNA]</scope>
    <source>
        <strain evidence="7">MED-G24</strain>
    </source>
</reference>
<feature type="signal peptide" evidence="6">
    <location>
        <begin position="1"/>
        <end position="19"/>
    </location>
</feature>
<dbReference type="GO" id="GO:0015689">
    <property type="term" value="P:molybdate ion transport"/>
    <property type="evidence" value="ECO:0007669"/>
    <property type="project" value="InterPro"/>
</dbReference>
<dbReference type="GO" id="GO:0030973">
    <property type="term" value="F:molybdate ion binding"/>
    <property type="evidence" value="ECO:0007669"/>
    <property type="project" value="InterPro"/>
</dbReference>
<organism evidence="7 8">
    <name type="scientific">OM182 bacterium MED-G24</name>
    <dbReference type="NCBI Taxonomy" id="1986255"/>
    <lineage>
        <taxon>Bacteria</taxon>
        <taxon>Pseudomonadati</taxon>
        <taxon>Pseudomonadota</taxon>
        <taxon>Gammaproteobacteria</taxon>
        <taxon>OMG group</taxon>
        <taxon>OM182 clade</taxon>
    </lineage>
</organism>
<evidence type="ECO:0000256" key="3">
    <source>
        <dbReference type="ARBA" id="ARBA00022729"/>
    </source>
</evidence>
<gene>
    <name evidence="7" type="primary">modA</name>
    <name evidence="7" type="ORF">CNE99_01160</name>
</gene>
<keyword evidence="4" id="KW-0500">Molybdenum</keyword>
<dbReference type="GO" id="GO:0046872">
    <property type="term" value="F:metal ion binding"/>
    <property type="evidence" value="ECO:0007669"/>
    <property type="project" value="UniProtKB-KW"/>
</dbReference>
<evidence type="ECO:0000256" key="1">
    <source>
        <dbReference type="ARBA" id="ARBA00009175"/>
    </source>
</evidence>
<dbReference type="Gene3D" id="3.40.190.10">
    <property type="entry name" value="Periplasmic binding protein-like II"/>
    <property type="match status" value="2"/>
</dbReference>
<dbReference type="PROSITE" id="PS51257">
    <property type="entry name" value="PROKAR_LIPOPROTEIN"/>
    <property type="match status" value="1"/>
</dbReference>